<feature type="coiled-coil region" evidence="12">
    <location>
        <begin position="858"/>
        <end position="903"/>
    </location>
</feature>
<dbReference type="AlphaFoldDB" id="A0A7S0CW12"/>
<keyword evidence="6" id="KW-0227">DNA damage</keyword>
<dbReference type="Pfam" id="PF13476">
    <property type="entry name" value="AAA_23"/>
    <property type="match status" value="1"/>
</dbReference>
<evidence type="ECO:0000256" key="13">
    <source>
        <dbReference type="SAM" id="MobiDB-lite"/>
    </source>
</evidence>
<evidence type="ECO:0000256" key="6">
    <source>
        <dbReference type="ARBA" id="ARBA00022763"/>
    </source>
</evidence>
<evidence type="ECO:0000256" key="4">
    <source>
        <dbReference type="ARBA" id="ARBA00022454"/>
    </source>
</evidence>
<dbReference type="GO" id="GO:0035861">
    <property type="term" value="C:site of double-strand break"/>
    <property type="evidence" value="ECO:0007669"/>
    <property type="project" value="TreeGrafter"/>
</dbReference>
<keyword evidence="11" id="KW-0539">Nucleus</keyword>
<dbReference type="GO" id="GO:0016887">
    <property type="term" value="F:ATP hydrolysis activity"/>
    <property type="evidence" value="ECO:0007669"/>
    <property type="project" value="InterPro"/>
</dbReference>
<dbReference type="GO" id="GO:0000724">
    <property type="term" value="P:double-strand break repair via homologous recombination"/>
    <property type="evidence" value="ECO:0007669"/>
    <property type="project" value="TreeGrafter"/>
</dbReference>
<feature type="compositionally biased region" description="Basic and acidic residues" evidence="13">
    <location>
        <begin position="406"/>
        <end position="417"/>
    </location>
</feature>
<dbReference type="GO" id="GO:0030915">
    <property type="term" value="C:Smc5-Smc6 complex"/>
    <property type="evidence" value="ECO:0007669"/>
    <property type="project" value="TreeGrafter"/>
</dbReference>
<sequence>MGKSEKKRKAPEPGTDIPYGNGTIMKVKVSNFMCHKNLEVDLGPRINFIVGENGSGKSAVLTALSVCLGMKKAAKERSDRGMKGFIREGATQAKVEVSIRNVGQDALEPDLYGNVITVERTINATGAAPFKIRNQWGKEMGSSRDALTRVTDHFNIDVDNPIVVMSQDSSRQFLHSGKDSDKYKFFVKATLLEDIQQKIAYIKDLVKSMDQQIQEQEEKLPKVEEEVARLQEEFESYTAIEKLREQVTEYRRRLAWADVYQSEIMLKQTEDEGENLRNLQPTLETNIRDQAETVANCQAELDEARRRMTEFEAEAATLIADIQAAHQKHTTLFREKTRAETNVMAHANEITRAEASRKELETAIEQARASLQQQSQAQDDSLQRAVEAQTAKRAELKARVEEIDARAETRASAERDAQGAVRSAEMAVKDETEKLNDLESKLREASADKGELLDKLAGKNGPQKLRKLVDLVRKRANEFSQPPIGPIGMYIKLKEEYWADAVEETIGQGLGSWLVGNMSDRDVLNKMIKHDCQMQGVTIVSMNVRRERYDLERAAAQRPPRSFKTMLDVLEFENDAVFNNVVDTSQVERVVLVESQNMAMDVVEKHANVAEAFTRDRKITKRGNTRMDTAFRFNLRAKLSADKKERVTTLKAGIAECKKTLAVLTKDLAAARERANRVARAREDDRREARDLRGEVARVEEALAEARAAADEDLGVAGVDVRELETELETVVADLEGPLRRKGEELKTALAAAAEAAKLAHDEHEALKARAEEQAPVLVRLEAAVTSANETLSTAKEHAKYYEGKRSELAETIAENDTSVAQLREAVTLCARSAKRVCPREKAEAYLDPATEGKELATAELQKLFDQATRRVAKEEQRLGRPQDRVQRELNAQRTLLARLRETLKNSREPCKKLQRGVKARQRLLKEASTNVQKEVSHRFNLYLQKKGNAGKITVDYHAGSLELDVKMAGSGNTVKDTRSLSGGERSYSTLALTLSLGEAIESPFRAMDEFDVFMDAVNRKVSMDNLIEFARDDLNAEKQFLFITPQDISAVDAADADIKVQRMKAARPS</sequence>
<dbReference type="PANTHER" id="PTHR19306">
    <property type="entry name" value="STRUCTURAL MAINTENANCE OF CHROMOSOMES 5,6 SMC5, SMC6"/>
    <property type="match status" value="1"/>
</dbReference>
<feature type="region of interest" description="Disordered" evidence="13">
    <location>
        <begin position="406"/>
        <end position="435"/>
    </location>
</feature>
<comment type="similarity">
    <text evidence="3">Belongs to the SMC family. SMC6 subfamily.</text>
</comment>
<accession>A0A7S0CW12</accession>
<dbReference type="GO" id="GO:0005524">
    <property type="term" value="F:ATP binding"/>
    <property type="evidence" value="ECO:0007669"/>
    <property type="project" value="UniProtKB-KW"/>
</dbReference>
<evidence type="ECO:0000256" key="7">
    <source>
        <dbReference type="ARBA" id="ARBA00022840"/>
    </source>
</evidence>
<dbReference type="PANTHER" id="PTHR19306:SF6">
    <property type="entry name" value="STRUCTURAL MAINTENANCE OF CHROMOSOMES PROTEIN 6"/>
    <property type="match status" value="1"/>
</dbReference>
<evidence type="ECO:0000256" key="12">
    <source>
        <dbReference type="SAM" id="Coils"/>
    </source>
</evidence>
<dbReference type="EMBL" id="HBEN01004634">
    <property type="protein sequence ID" value="CAD8435756.1"/>
    <property type="molecule type" value="Transcribed_RNA"/>
</dbReference>
<evidence type="ECO:0000313" key="15">
    <source>
        <dbReference type="EMBL" id="CAD8435756.1"/>
    </source>
</evidence>
<gene>
    <name evidence="15" type="ORF">MSP1401_LOCUS3761</name>
</gene>
<feature type="coiled-coil region" evidence="12">
    <location>
        <begin position="654"/>
        <end position="709"/>
    </location>
</feature>
<evidence type="ECO:0000256" key="2">
    <source>
        <dbReference type="ARBA" id="ARBA00004286"/>
    </source>
</evidence>
<evidence type="ECO:0000256" key="3">
    <source>
        <dbReference type="ARBA" id="ARBA00006793"/>
    </source>
</evidence>
<feature type="compositionally biased region" description="Low complexity" evidence="13">
    <location>
        <begin position="367"/>
        <end position="385"/>
    </location>
</feature>
<reference evidence="15" key="1">
    <citation type="submission" date="2021-01" db="EMBL/GenBank/DDBJ databases">
        <authorList>
            <person name="Corre E."/>
            <person name="Pelletier E."/>
            <person name="Niang G."/>
            <person name="Scheremetjew M."/>
            <person name="Finn R."/>
            <person name="Kale V."/>
            <person name="Holt S."/>
            <person name="Cochrane G."/>
            <person name="Meng A."/>
            <person name="Brown T."/>
            <person name="Cohen L."/>
        </authorList>
    </citation>
    <scope>NUCLEOTIDE SEQUENCE</scope>
    <source>
        <strain evidence="15">CCAC1681</strain>
    </source>
</reference>
<evidence type="ECO:0000256" key="8">
    <source>
        <dbReference type="ARBA" id="ARBA00023054"/>
    </source>
</evidence>
<feature type="region of interest" description="Disordered" evidence="13">
    <location>
        <begin position="367"/>
        <end position="386"/>
    </location>
</feature>
<evidence type="ECO:0000256" key="5">
    <source>
        <dbReference type="ARBA" id="ARBA00022741"/>
    </source>
</evidence>
<keyword evidence="5" id="KW-0547">Nucleotide-binding</keyword>
<organism evidence="15">
    <name type="scientific">Micromonas pusilla</name>
    <name type="common">Picoplanktonic green alga</name>
    <name type="synonym">Chromulina pusilla</name>
    <dbReference type="NCBI Taxonomy" id="38833"/>
    <lineage>
        <taxon>Eukaryota</taxon>
        <taxon>Viridiplantae</taxon>
        <taxon>Chlorophyta</taxon>
        <taxon>Mamiellophyceae</taxon>
        <taxon>Mamiellales</taxon>
        <taxon>Mamiellaceae</taxon>
        <taxon>Micromonas</taxon>
    </lineage>
</organism>
<dbReference type="InterPro" id="IPR038729">
    <property type="entry name" value="Rad50/SbcC_AAA"/>
</dbReference>
<evidence type="ECO:0000256" key="1">
    <source>
        <dbReference type="ARBA" id="ARBA00004123"/>
    </source>
</evidence>
<dbReference type="GO" id="GO:0005634">
    <property type="term" value="C:nucleus"/>
    <property type="evidence" value="ECO:0007669"/>
    <property type="project" value="UniProtKB-SubCell"/>
</dbReference>
<feature type="domain" description="Rad50/SbcC-type AAA" evidence="14">
    <location>
        <begin position="26"/>
        <end position="235"/>
    </location>
</feature>
<evidence type="ECO:0000256" key="11">
    <source>
        <dbReference type="ARBA" id="ARBA00023242"/>
    </source>
</evidence>
<evidence type="ECO:0000259" key="14">
    <source>
        <dbReference type="Pfam" id="PF13476"/>
    </source>
</evidence>
<evidence type="ECO:0000256" key="9">
    <source>
        <dbReference type="ARBA" id="ARBA00023172"/>
    </source>
</evidence>
<keyword evidence="7" id="KW-0067">ATP-binding</keyword>
<proteinExistence type="inferred from homology"/>
<comment type="subcellular location">
    <subcellularLocation>
        <location evidence="2">Chromosome</location>
    </subcellularLocation>
    <subcellularLocation>
        <location evidence="1">Nucleus</location>
    </subcellularLocation>
</comment>
<keyword evidence="8 12" id="KW-0175">Coiled coil</keyword>
<evidence type="ECO:0000256" key="10">
    <source>
        <dbReference type="ARBA" id="ARBA00023204"/>
    </source>
</evidence>
<protein>
    <recommendedName>
        <fullName evidence="14">Rad50/SbcC-type AAA domain-containing protein</fullName>
    </recommendedName>
</protein>
<keyword evidence="4" id="KW-0158">Chromosome</keyword>
<dbReference type="InterPro" id="IPR027417">
    <property type="entry name" value="P-loop_NTPase"/>
</dbReference>
<keyword evidence="10" id="KW-0234">DNA repair</keyword>
<feature type="coiled-coil region" evidence="12">
    <location>
        <begin position="199"/>
        <end position="240"/>
    </location>
</feature>
<dbReference type="SUPFAM" id="SSF52540">
    <property type="entry name" value="P-loop containing nucleoside triphosphate hydrolases"/>
    <property type="match status" value="1"/>
</dbReference>
<name>A0A7S0CW12_MICPS</name>
<dbReference type="GO" id="GO:0003684">
    <property type="term" value="F:damaged DNA binding"/>
    <property type="evidence" value="ECO:0007669"/>
    <property type="project" value="TreeGrafter"/>
</dbReference>
<dbReference type="GO" id="GO:0003697">
    <property type="term" value="F:single-stranded DNA binding"/>
    <property type="evidence" value="ECO:0007669"/>
    <property type="project" value="TreeGrafter"/>
</dbReference>
<keyword evidence="9" id="KW-0233">DNA recombination</keyword>
<dbReference type="Gene3D" id="3.40.50.300">
    <property type="entry name" value="P-loop containing nucleotide triphosphate hydrolases"/>
    <property type="match status" value="2"/>
</dbReference>